<accession>A0A9P6KAY6</accession>
<dbReference type="EMBL" id="JAABOA010003864">
    <property type="protein sequence ID" value="KAF9578243.1"/>
    <property type="molecule type" value="Genomic_DNA"/>
</dbReference>
<dbReference type="PANTHER" id="PTHR46333">
    <property type="entry name" value="CYTOKINESIS PROTEIN 3"/>
    <property type="match status" value="1"/>
</dbReference>
<dbReference type="GO" id="GO:0140278">
    <property type="term" value="P:mitotic division septum assembly"/>
    <property type="evidence" value="ECO:0007669"/>
    <property type="project" value="TreeGrafter"/>
</dbReference>
<feature type="compositionally biased region" description="Low complexity" evidence="1">
    <location>
        <begin position="93"/>
        <end position="111"/>
    </location>
</feature>
<reference evidence="2" key="1">
    <citation type="journal article" date="2020" name="Fungal Divers.">
        <title>Resolving the Mortierellaceae phylogeny through synthesis of multi-gene phylogenetics and phylogenomics.</title>
        <authorList>
            <person name="Vandepol N."/>
            <person name="Liber J."/>
            <person name="Desiro A."/>
            <person name="Na H."/>
            <person name="Kennedy M."/>
            <person name="Barry K."/>
            <person name="Grigoriev I.V."/>
            <person name="Miller A.N."/>
            <person name="O'Donnell K."/>
            <person name="Stajich J.E."/>
            <person name="Bonito G."/>
        </authorList>
    </citation>
    <scope>NUCLEOTIDE SEQUENCE</scope>
    <source>
        <strain evidence="2">KOD1015</strain>
    </source>
</reference>
<feature type="compositionally biased region" description="Polar residues" evidence="1">
    <location>
        <begin position="56"/>
        <end position="71"/>
    </location>
</feature>
<dbReference type="OrthoDB" id="6129702at2759"/>
<feature type="region of interest" description="Disordered" evidence="1">
    <location>
        <begin position="18"/>
        <end position="164"/>
    </location>
</feature>
<keyword evidence="3" id="KW-1185">Reference proteome</keyword>
<proteinExistence type="predicted"/>
<feature type="compositionally biased region" description="Polar residues" evidence="1">
    <location>
        <begin position="112"/>
        <end position="122"/>
    </location>
</feature>
<protein>
    <submittedName>
        <fullName evidence="2">Cytokinesis protein 3</fullName>
    </submittedName>
</protein>
<dbReference type="GO" id="GO:0110085">
    <property type="term" value="C:mitotic actomyosin contractile ring"/>
    <property type="evidence" value="ECO:0007669"/>
    <property type="project" value="TreeGrafter"/>
</dbReference>
<dbReference type="AlphaFoldDB" id="A0A9P6KAY6"/>
<evidence type="ECO:0000313" key="2">
    <source>
        <dbReference type="EMBL" id="KAF9578243.1"/>
    </source>
</evidence>
<feature type="non-terminal residue" evidence="2">
    <location>
        <position position="1"/>
    </location>
</feature>
<evidence type="ECO:0000256" key="1">
    <source>
        <dbReference type="SAM" id="MobiDB-lite"/>
    </source>
</evidence>
<dbReference type="PANTHER" id="PTHR46333:SF2">
    <property type="entry name" value="CYTOKINESIS PROTEIN 3"/>
    <property type="match status" value="1"/>
</dbReference>
<dbReference type="Proteomes" id="UP000780801">
    <property type="component" value="Unassembled WGS sequence"/>
</dbReference>
<evidence type="ECO:0000313" key="3">
    <source>
        <dbReference type="Proteomes" id="UP000780801"/>
    </source>
</evidence>
<dbReference type="InterPro" id="IPR052557">
    <property type="entry name" value="CAP/Cytokinesis_protein"/>
</dbReference>
<feature type="compositionally biased region" description="Basic and acidic residues" evidence="1">
    <location>
        <begin position="150"/>
        <end position="160"/>
    </location>
</feature>
<name>A0A9P6KAY6_9FUNG</name>
<organism evidence="2 3">
    <name type="scientific">Lunasporangiospora selenospora</name>
    <dbReference type="NCBI Taxonomy" id="979761"/>
    <lineage>
        <taxon>Eukaryota</taxon>
        <taxon>Fungi</taxon>
        <taxon>Fungi incertae sedis</taxon>
        <taxon>Mucoromycota</taxon>
        <taxon>Mortierellomycotina</taxon>
        <taxon>Mortierellomycetes</taxon>
        <taxon>Mortierellales</taxon>
        <taxon>Mortierellaceae</taxon>
        <taxon>Lunasporangiospora</taxon>
    </lineage>
</organism>
<dbReference type="SUPFAM" id="SSF54001">
    <property type="entry name" value="Cysteine proteinases"/>
    <property type="match status" value="1"/>
</dbReference>
<sequence length="961" mass="102914">MFNGNGHGRSHSQVNLRTEAGGTEGVHSPDNHHQHYPYANPSPNHTRVESGYHTPVNRTPLSRAQSPTNIIIPQFKGRPQSGHASMWSEQHHPSAQSSPNSSSPSRWRQSSGTPITPSTCTTADEGEEVDSATPTSAGTSMSRTSAIGARDQRRKSEPERIPSGANALSTLQAASANPRKFSVDAALWTTTTTMNVGTSSLMNNTNAPFQSADSPTLSEGSDQEWGNYVAKKPKASLVRVFKQIINPKKAAEMDAIKNKNEHFAWIEMQKSLRRVSSPDPAKDRVLGVSGYFSPKDGSVPESGDASGCGDAQDPFVFLKKCQVMRDTTAPTSNLLDFGPNTFVQVDKVARNVNQRGPHLTPQLLSQKYLTRPYSKATLSKLRVLFIWVSENIRLEGGPTRDVSGGRYKLGPAGEYMAALSASTTAGVIGGGLMTEVGDPSSALRPVGGIAPPASIYMAGVEDYARGFLQEDAPELAQDVLTSRISRTGEGFANLFAEMAVAAGIEDVGVVKGYVKGPMDVFTNEVPQPNHAWNVVRIDGTYRFIDCCLASPSHPVHYPNRLQGGAATPFYFLTSPADAVLSHFPMFLTYQYITPSIPPNLFLKLPYIRPAYFDCGLSFVDFKNRTKLDVKDEEPIEILLRIDGTGAPGLGGSNGSGGFAGQMLSSDCLGKSCGEGIELRAEVEAMTMEGKLVRKRALAQVMVLNPYDQLLMGSSLACTSSVSVNGVGTGASSRQLSALQHTHWTGIRIVKIKAVLPAETVVSPGEVRKGIVHIYAGRKAPTDAAPYPLALSLPIRHTGTMPKTPFNFVLPHFSPYEFYVKAPQAELLYHPHTYHFCIVSLAAQSQSATASAMVEAAIVAASEASSPPLMPPSIRPFQSSSSLTLVTPVYRTSTAQPLQAASQTLQQSRANANHFGAIVPSGLRTGGNVLKTHPYQHYMSTAAASSSSQSVNVLGGMGSPSS</sequence>
<dbReference type="InterPro" id="IPR038765">
    <property type="entry name" value="Papain-like_cys_pep_sf"/>
</dbReference>
<comment type="caution">
    <text evidence="2">The sequence shown here is derived from an EMBL/GenBank/DDBJ whole genome shotgun (WGS) entry which is preliminary data.</text>
</comment>
<gene>
    <name evidence="2" type="primary">CYK3</name>
    <name evidence="2" type="ORF">BGW38_006064</name>
</gene>
<feature type="compositionally biased region" description="Polar residues" evidence="1">
    <location>
        <begin position="132"/>
        <end position="145"/>
    </location>
</feature>